<protein>
    <submittedName>
        <fullName evidence="1">Uncharacterized protein</fullName>
    </submittedName>
</protein>
<gene>
    <name evidence="1" type="ORF">CALVIDRAFT_527831</name>
</gene>
<reference evidence="1 2" key="1">
    <citation type="journal article" date="2016" name="Mol. Biol. Evol.">
        <title>Comparative Genomics of Early-Diverging Mushroom-Forming Fungi Provides Insights into the Origins of Lignocellulose Decay Capabilities.</title>
        <authorList>
            <person name="Nagy L.G."/>
            <person name="Riley R."/>
            <person name="Tritt A."/>
            <person name="Adam C."/>
            <person name="Daum C."/>
            <person name="Floudas D."/>
            <person name="Sun H."/>
            <person name="Yadav J.S."/>
            <person name="Pangilinan J."/>
            <person name="Larsson K.H."/>
            <person name="Matsuura K."/>
            <person name="Barry K."/>
            <person name="Labutti K."/>
            <person name="Kuo R."/>
            <person name="Ohm R.A."/>
            <person name="Bhattacharya S.S."/>
            <person name="Shirouzu T."/>
            <person name="Yoshinaga Y."/>
            <person name="Martin F.M."/>
            <person name="Grigoriev I.V."/>
            <person name="Hibbett D.S."/>
        </authorList>
    </citation>
    <scope>NUCLEOTIDE SEQUENCE [LARGE SCALE GENOMIC DNA]</scope>
    <source>
        <strain evidence="1 2">TUFC12733</strain>
    </source>
</reference>
<dbReference type="STRING" id="1330018.A0A167LW81"/>
<evidence type="ECO:0000313" key="1">
    <source>
        <dbReference type="EMBL" id="KZO96093.1"/>
    </source>
</evidence>
<feature type="non-terminal residue" evidence="1">
    <location>
        <position position="381"/>
    </location>
</feature>
<name>A0A167LW81_CALVF</name>
<accession>A0A167LW81</accession>
<evidence type="ECO:0000313" key="2">
    <source>
        <dbReference type="Proteomes" id="UP000076738"/>
    </source>
</evidence>
<organism evidence="1 2">
    <name type="scientific">Calocera viscosa (strain TUFC12733)</name>
    <dbReference type="NCBI Taxonomy" id="1330018"/>
    <lineage>
        <taxon>Eukaryota</taxon>
        <taxon>Fungi</taxon>
        <taxon>Dikarya</taxon>
        <taxon>Basidiomycota</taxon>
        <taxon>Agaricomycotina</taxon>
        <taxon>Dacrymycetes</taxon>
        <taxon>Dacrymycetales</taxon>
        <taxon>Dacrymycetaceae</taxon>
        <taxon>Calocera</taxon>
    </lineage>
</organism>
<dbReference type="AlphaFoldDB" id="A0A167LW81"/>
<sequence>MDPETFKAAYSNLPSHTMDAAFYDFMSARLEAHAPNEATLQAQLSISRDSFRKKLAMHADKENNFGAFGSLAACSERLGKDLLSFGNGFPAVTFFRGLYTIYQTCTGDATLHQPYNSPSTHAQLLAKAGSRSHLLLDSSLKTFYHGNLQQFFWEVIGFKAPGPSKSPTCWRRKEGELLCPGHASSAPDIFLNLPLLLMFEDLEVSSTGSKEDDDWDYPLRLRLFPKTHVIANSKGLSYELIGRVYLQSDHFTGDYSIDQQHVYSYNGMKHGGKAVLLEGNSCTAKFALGGLHAFTYAALYRLKGGRTAQETFTQHQAKLLEEAFQLTIHRSSTTVWPTITSSRPGAKILATEDLFWLHNPNPYRARQELGFDLPRSLDTLQ</sequence>
<dbReference type="EMBL" id="KV417286">
    <property type="protein sequence ID" value="KZO96093.1"/>
    <property type="molecule type" value="Genomic_DNA"/>
</dbReference>
<dbReference type="OrthoDB" id="3056903at2759"/>
<keyword evidence="2" id="KW-1185">Reference proteome</keyword>
<dbReference type="Proteomes" id="UP000076738">
    <property type="component" value="Unassembled WGS sequence"/>
</dbReference>
<proteinExistence type="predicted"/>